<dbReference type="GO" id="GO:0016891">
    <property type="term" value="F:RNA endonuclease activity producing 5'-phosphomonoesters, hydrolytic mechanism"/>
    <property type="evidence" value="ECO:0007669"/>
    <property type="project" value="TreeGrafter"/>
</dbReference>
<dbReference type="EMBL" id="JANYMP010000005">
    <property type="protein sequence ID" value="MCS7478045.1"/>
    <property type="molecule type" value="Genomic_DNA"/>
</dbReference>
<dbReference type="Pfam" id="PF13091">
    <property type="entry name" value="PLDc_2"/>
    <property type="match status" value="2"/>
</dbReference>
<dbReference type="PANTHER" id="PTHR43856:SF1">
    <property type="entry name" value="MITOCHONDRIAL CARDIOLIPIN HYDROLASE"/>
    <property type="match status" value="1"/>
</dbReference>
<dbReference type="GO" id="GO:0004630">
    <property type="term" value="F:phospholipase D activity"/>
    <property type="evidence" value="ECO:0007669"/>
    <property type="project" value="UniProtKB-EC"/>
</dbReference>
<sequence length="472" mass="51899">RRRPAPAGRVVDGASRSLVAPRGKVLSAHAGPLVRKVITQPAEECVMRPWKVLVLVAALTTSPVTALPAMAAVEPDPLVGHGVFNDPAGAVAAQNAIYAQLGRLIDRVPAGGEVLGSVMDFDPPNTADTADAPDIVDRLIAASQRGVKVKFITVAHSANTQATTRLRAALGSNDAAGSYVVHCKDQFPNGPDRGCIATRAKEWSTGTVSAYNHSKFFTFSSVVLNNGTSIPNVVYQSSSNLTQWDENEAYNNAFTWTDARTYAAYRTYFEDLRRYRYTAAGNNNYYQDTGSGTDYRAFFFPRQEPSGRPFDDPQTDTIHNTLQSVACSYTENGTKRQTDIRIAMLDFNRPAIAQKLAELKGKGCWVDVVLTNANDAVISALTNARIQTTRCDWNNGPGLDIRVHSKYMLLDGAYDDDIIPRVYTGSHNYSYSALRQADEQVVRIMGRTVHDEYLRNFWSVRDTCRSHDGIIF</sequence>
<proteinExistence type="inferred from homology"/>
<organism evidence="8 9">
    <name type="scientific">Umezawaea endophytica</name>
    <dbReference type="NCBI Taxonomy" id="1654476"/>
    <lineage>
        <taxon>Bacteria</taxon>
        <taxon>Bacillati</taxon>
        <taxon>Actinomycetota</taxon>
        <taxon>Actinomycetes</taxon>
        <taxon>Pseudonocardiales</taxon>
        <taxon>Pseudonocardiaceae</taxon>
        <taxon>Umezawaea</taxon>
    </lineage>
</organism>
<evidence type="ECO:0000256" key="1">
    <source>
        <dbReference type="ARBA" id="ARBA00000798"/>
    </source>
</evidence>
<name>A0A9X2VJZ1_9PSEU</name>
<dbReference type="AlphaFoldDB" id="A0A9X2VJZ1"/>
<dbReference type="GO" id="GO:0006793">
    <property type="term" value="P:phosphorus metabolic process"/>
    <property type="evidence" value="ECO:0007669"/>
    <property type="project" value="UniProtKB-ARBA"/>
</dbReference>
<dbReference type="SUPFAM" id="SSF56024">
    <property type="entry name" value="Phospholipase D/nuclease"/>
    <property type="match status" value="2"/>
</dbReference>
<evidence type="ECO:0000256" key="5">
    <source>
        <dbReference type="ARBA" id="ARBA00022963"/>
    </source>
</evidence>
<keyword evidence="6" id="KW-0443">Lipid metabolism</keyword>
<keyword evidence="4" id="KW-0378">Hydrolase</keyword>
<evidence type="ECO:0000256" key="6">
    <source>
        <dbReference type="ARBA" id="ARBA00023098"/>
    </source>
</evidence>
<dbReference type="PROSITE" id="PS50035">
    <property type="entry name" value="PLD"/>
    <property type="match status" value="1"/>
</dbReference>
<dbReference type="InterPro" id="IPR025202">
    <property type="entry name" value="PLD-like_dom"/>
</dbReference>
<comment type="similarity">
    <text evidence="2">Belongs to the phospholipase D family.</text>
</comment>
<accession>A0A9X2VJZ1</accession>
<evidence type="ECO:0000313" key="9">
    <source>
        <dbReference type="Proteomes" id="UP001141259"/>
    </source>
</evidence>
<gene>
    <name evidence="8" type="ORF">NZH93_14375</name>
</gene>
<protein>
    <recommendedName>
        <fullName evidence="3">phospholipase D</fullName>
        <ecNumber evidence="3">3.1.4.4</ecNumber>
    </recommendedName>
</protein>
<reference evidence="8" key="1">
    <citation type="submission" date="2022-08" db="EMBL/GenBank/DDBJ databases">
        <authorList>
            <person name="Tistechok S."/>
            <person name="Samborskyy M."/>
            <person name="Roman I."/>
        </authorList>
    </citation>
    <scope>NUCLEOTIDE SEQUENCE</scope>
    <source>
        <strain evidence="8">DSM 103496</strain>
    </source>
</reference>
<comment type="catalytic activity">
    <reaction evidence="1">
        <text>a 1,2-diacyl-sn-glycero-3-phosphocholine + H2O = a 1,2-diacyl-sn-glycero-3-phosphate + choline + H(+)</text>
        <dbReference type="Rhea" id="RHEA:14445"/>
        <dbReference type="ChEBI" id="CHEBI:15354"/>
        <dbReference type="ChEBI" id="CHEBI:15377"/>
        <dbReference type="ChEBI" id="CHEBI:15378"/>
        <dbReference type="ChEBI" id="CHEBI:57643"/>
        <dbReference type="ChEBI" id="CHEBI:58608"/>
        <dbReference type="EC" id="3.1.4.4"/>
    </reaction>
</comment>
<dbReference type="EC" id="3.1.4.4" evidence="3"/>
<dbReference type="InterPro" id="IPR051406">
    <property type="entry name" value="PLD_domain"/>
</dbReference>
<dbReference type="RefSeq" id="WP_259623545.1">
    <property type="nucleotide sequence ID" value="NZ_JANYMP010000005.1"/>
</dbReference>
<evidence type="ECO:0000259" key="7">
    <source>
        <dbReference type="PROSITE" id="PS50035"/>
    </source>
</evidence>
<evidence type="ECO:0000256" key="4">
    <source>
        <dbReference type="ARBA" id="ARBA00022801"/>
    </source>
</evidence>
<evidence type="ECO:0000313" key="8">
    <source>
        <dbReference type="EMBL" id="MCS7478045.1"/>
    </source>
</evidence>
<dbReference type="Gene3D" id="3.30.870.10">
    <property type="entry name" value="Endonuclease Chain A"/>
    <property type="match status" value="2"/>
</dbReference>
<comment type="caution">
    <text evidence="8">The sequence shown here is derived from an EMBL/GenBank/DDBJ whole genome shotgun (WGS) entry which is preliminary data.</text>
</comment>
<dbReference type="PANTHER" id="PTHR43856">
    <property type="entry name" value="CARDIOLIPIN HYDROLASE"/>
    <property type="match status" value="1"/>
</dbReference>
<evidence type="ECO:0000256" key="2">
    <source>
        <dbReference type="ARBA" id="ARBA00008664"/>
    </source>
</evidence>
<feature type="domain" description="PLD phosphodiesterase" evidence="7">
    <location>
        <begin position="399"/>
        <end position="433"/>
    </location>
</feature>
<feature type="non-terminal residue" evidence="8">
    <location>
        <position position="1"/>
    </location>
</feature>
<dbReference type="Proteomes" id="UP001141259">
    <property type="component" value="Unassembled WGS sequence"/>
</dbReference>
<keyword evidence="5" id="KW-0442">Lipid degradation</keyword>
<dbReference type="GO" id="GO:0016042">
    <property type="term" value="P:lipid catabolic process"/>
    <property type="evidence" value="ECO:0007669"/>
    <property type="project" value="UniProtKB-KW"/>
</dbReference>
<keyword evidence="9" id="KW-1185">Reference proteome</keyword>
<evidence type="ECO:0000256" key="3">
    <source>
        <dbReference type="ARBA" id="ARBA00012027"/>
    </source>
</evidence>
<dbReference type="InterPro" id="IPR001736">
    <property type="entry name" value="PLipase_D/transphosphatidylase"/>
</dbReference>